<keyword evidence="16" id="KW-1185">Reference proteome</keyword>
<dbReference type="Proteomes" id="UP000282837">
    <property type="component" value="Unassembled WGS sequence"/>
</dbReference>
<dbReference type="RefSeq" id="WP_127711921.1">
    <property type="nucleotide sequence ID" value="NZ_SACO01000023.1"/>
</dbReference>
<comment type="subcellular location">
    <subcellularLocation>
        <location evidence="1 10">Cell outer membrane</location>
        <topology evidence="1 10">Multi-pass membrane protein</topology>
    </subcellularLocation>
</comment>
<evidence type="ECO:0000256" key="1">
    <source>
        <dbReference type="ARBA" id="ARBA00004571"/>
    </source>
</evidence>
<dbReference type="PROSITE" id="PS52016">
    <property type="entry name" value="TONB_DEPENDENT_REC_3"/>
    <property type="match status" value="1"/>
</dbReference>
<evidence type="ECO:0000256" key="7">
    <source>
        <dbReference type="ARBA" id="ARBA00023077"/>
    </source>
</evidence>
<dbReference type="SUPFAM" id="SSF56935">
    <property type="entry name" value="Porins"/>
    <property type="match status" value="1"/>
</dbReference>
<feature type="domain" description="TonB-dependent receptor plug" evidence="14">
    <location>
        <begin position="61"/>
        <end position="174"/>
    </location>
</feature>
<dbReference type="GO" id="GO:0009279">
    <property type="term" value="C:cell outer membrane"/>
    <property type="evidence" value="ECO:0007669"/>
    <property type="project" value="UniProtKB-SubCell"/>
</dbReference>
<name>A0A3S2UNP8_9SPHN</name>
<dbReference type="NCBIfam" id="NF010048">
    <property type="entry name" value="PRK13524.1"/>
    <property type="match status" value="1"/>
</dbReference>
<dbReference type="OrthoDB" id="9796221at2"/>
<keyword evidence="9 10" id="KW-0998">Cell outer membrane</keyword>
<accession>A0A3S2UNP8</accession>
<dbReference type="InterPro" id="IPR012910">
    <property type="entry name" value="Plug_dom"/>
</dbReference>
<sequence length="747" mass="80310">MTKPTHRLLASASSLACITVGLFSVLHAPLAHAQASEQQPQVLGELKVETAAEVGKQALGSSTITKEDIARIAPTNDISDIVRRQPGVNLTGNSASGQYGNNRQIDIRGMGPENTMIMIDGMPVLSRNAVRYGRSGERNTRGDSNWVPVEEIESIEVLRGPAAVRYGSGAAGGVVNIITKGPSDTWKGSASAYTEQPQQQDYSKTYRYNASVSGPIAKGLSFRLYGNYNVSTADAARLNAAASADQAAVANPAAGREGVQNKDINGLIRWQIAPGHRVDISSSYSRQGNRYAGEYALAGSGSTSAIVTSLSTAGAETNVMMRATGALNYKGDLSFGTAKLLAQYEDTINRRLNEGLVGGPEGTINTTTGYSSAYLRNWYVNGSLDMPFKLGGIQNMTTFGAEMRREYLNDPFSMTVTNTSGTVPGTNATSARSGEASQSIYALFIEDNMILSRLTLTPGLRMDFTNTFGNAASPSLNASWKLRDDLQIKGGVAYAFKAPNLYQLNPNYLYRTNGNGCPLAYPTQGGGCLIQGNADLNPERSLNTEMGLAYTPKGWNISATWFRNHYDNKIRAGNIPVGTSVGGTTWIFKWENAPNAIVEGFEGNIMVPLAKTVNWSTNGTVMTTNKIRATGEKLSVVPDYTINSTLNWQPTKKLDLTLIFTRYGKQTPNLVLYTGAAATAAQAMERPAYHIASASANFKVNRNFTFGLGMRNMFNKVLYRASANNGAGANNYNEAGRSFWVKVTAGF</sequence>
<dbReference type="CDD" id="cd01347">
    <property type="entry name" value="ligand_gated_channel"/>
    <property type="match status" value="1"/>
</dbReference>
<evidence type="ECO:0000256" key="6">
    <source>
        <dbReference type="ARBA" id="ARBA00023065"/>
    </source>
</evidence>
<dbReference type="Gene3D" id="2.170.130.10">
    <property type="entry name" value="TonB-dependent receptor, plug domain"/>
    <property type="match status" value="1"/>
</dbReference>
<feature type="signal peptide" evidence="12">
    <location>
        <begin position="1"/>
        <end position="33"/>
    </location>
</feature>
<keyword evidence="8 10" id="KW-0472">Membrane</keyword>
<gene>
    <name evidence="15" type="ORF">EOE18_17485</name>
</gene>
<dbReference type="GO" id="GO:0015344">
    <property type="term" value="F:siderophore uptake transmembrane transporter activity"/>
    <property type="evidence" value="ECO:0007669"/>
    <property type="project" value="TreeGrafter"/>
</dbReference>
<evidence type="ECO:0000256" key="8">
    <source>
        <dbReference type="ARBA" id="ARBA00023136"/>
    </source>
</evidence>
<keyword evidence="15" id="KW-0675">Receptor</keyword>
<keyword evidence="2 10" id="KW-0813">Transport</keyword>
<dbReference type="GO" id="GO:0044718">
    <property type="term" value="P:siderophore transmembrane transport"/>
    <property type="evidence" value="ECO:0007669"/>
    <property type="project" value="TreeGrafter"/>
</dbReference>
<evidence type="ECO:0000256" key="5">
    <source>
        <dbReference type="ARBA" id="ARBA00022729"/>
    </source>
</evidence>
<evidence type="ECO:0000256" key="9">
    <source>
        <dbReference type="ARBA" id="ARBA00023237"/>
    </source>
</evidence>
<dbReference type="InterPro" id="IPR058134">
    <property type="entry name" value="PirA/FepA/PfeA"/>
</dbReference>
<dbReference type="Pfam" id="PF07715">
    <property type="entry name" value="Plug"/>
    <property type="match status" value="1"/>
</dbReference>
<evidence type="ECO:0000256" key="11">
    <source>
        <dbReference type="RuleBase" id="RU003357"/>
    </source>
</evidence>
<dbReference type="InterPro" id="IPR000531">
    <property type="entry name" value="Beta-barrel_TonB"/>
</dbReference>
<keyword evidence="4 10" id="KW-0812">Transmembrane</keyword>
<proteinExistence type="inferred from homology"/>
<keyword evidence="6" id="KW-0406">Ion transport</keyword>
<dbReference type="PANTHER" id="PTHR30069:SF53">
    <property type="entry name" value="COLICIN I RECEPTOR-RELATED"/>
    <property type="match status" value="1"/>
</dbReference>
<feature type="chain" id="PRO_5018550604" evidence="12">
    <location>
        <begin position="34"/>
        <end position="747"/>
    </location>
</feature>
<keyword evidence="7 11" id="KW-0798">TonB box</keyword>
<organism evidence="15 16">
    <name type="scientific">Novosphingobium umbonatum</name>
    <dbReference type="NCBI Taxonomy" id="1908524"/>
    <lineage>
        <taxon>Bacteria</taxon>
        <taxon>Pseudomonadati</taxon>
        <taxon>Pseudomonadota</taxon>
        <taxon>Alphaproteobacteria</taxon>
        <taxon>Sphingomonadales</taxon>
        <taxon>Sphingomonadaceae</taxon>
        <taxon>Novosphingobium</taxon>
    </lineage>
</organism>
<evidence type="ECO:0000256" key="10">
    <source>
        <dbReference type="PROSITE-ProRule" id="PRU01360"/>
    </source>
</evidence>
<comment type="similarity">
    <text evidence="10 11">Belongs to the TonB-dependent receptor family.</text>
</comment>
<dbReference type="InterPro" id="IPR039426">
    <property type="entry name" value="TonB-dep_rcpt-like"/>
</dbReference>
<dbReference type="InterPro" id="IPR037066">
    <property type="entry name" value="Plug_dom_sf"/>
</dbReference>
<dbReference type="Gene3D" id="2.40.170.20">
    <property type="entry name" value="TonB-dependent receptor, beta-barrel domain"/>
    <property type="match status" value="1"/>
</dbReference>
<evidence type="ECO:0000256" key="2">
    <source>
        <dbReference type="ARBA" id="ARBA00022448"/>
    </source>
</evidence>
<keyword evidence="3 10" id="KW-1134">Transmembrane beta strand</keyword>
<dbReference type="PANTHER" id="PTHR30069">
    <property type="entry name" value="TONB-DEPENDENT OUTER MEMBRANE RECEPTOR"/>
    <property type="match status" value="1"/>
</dbReference>
<evidence type="ECO:0000256" key="12">
    <source>
        <dbReference type="SAM" id="SignalP"/>
    </source>
</evidence>
<evidence type="ECO:0000313" key="16">
    <source>
        <dbReference type="Proteomes" id="UP000282837"/>
    </source>
</evidence>
<evidence type="ECO:0000313" key="15">
    <source>
        <dbReference type="EMBL" id="RVU02258.1"/>
    </source>
</evidence>
<dbReference type="AlphaFoldDB" id="A0A3S2UNP8"/>
<feature type="domain" description="TonB-dependent receptor-like beta-barrel" evidence="13">
    <location>
        <begin position="272"/>
        <end position="712"/>
    </location>
</feature>
<dbReference type="EMBL" id="SACO01000023">
    <property type="protein sequence ID" value="RVU02258.1"/>
    <property type="molecule type" value="Genomic_DNA"/>
</dbReference>
<evidence type="ECO:0000259" key="14">
    <source>
        <dbReference type="Pfam" id="PF07715"/>
    </source>
</evidence>
<protein>
    <submittedName>
        <fullName evidence="15">TonB-dependent receptor</fullName>
    </submittedName>
</protein>
<evidence type="ECO:0000256" key="4">
    <source>
        <dbReference type="ARBA" id="ARBA00022692"/>
    </source>
</evidence>
<reference evidence="15 16" key="1">
    <citation type="submission" date="2019-01" db="EMBL/GenBank/DDBJ databases">
        <authorList>
            <person name="Chen W.-M."/>
        </authorList>
    </citation>
    <scope>NUCLEOTIDE SEQUENCE [LARGE SCALE GENOMIC DNA]</scope>
    <source>
        <strain evidence="15 16">FSY-9</strain>
    </source>
</reference>
<evidence type="ECO:0000256" key="3">
    <source>
        <dbReference type="ARBA" id="ARBA00022452"/>
    </source>
</evidence>
<evidence type="ECO:0000259" key="13">
    <source>
        <dbReference type="Pfam" id="PF00593"/>
    </source>
</evidence>
<dbReference type="NCBIfam" id="NF010051">
    <property type="entry name" value="PRK13528.1"/>
    <property type="match status" value="1"/>
</dbReference>
<comment type="caution">
    <text evidence="15">The sequence shown here is derived from an EMBL/GenBank/DDBJ whole genome shotgun (WGS) entry which is preliminary data.</text>
</comment>
<keyword evidence="5 12" id="KW-0732">Signal</keyword>
<dbReference type="InterPro" id="IPR036942">
    <property type="entry name" value="Beta-barrel_TonB_sf"/>
</dbReference>
<dbReference type="Pfam" id="PF00593">
    <property type="entry name" value="TonB_dep_Rec_b-barrel"/>
    <property type="match status" value="1"/>
</dbReference>